<evidence type="ECO:0008006" key="3">
    <source>
        <dbReference type="Google" id="ProtNLM"/>
    </source>
</evidence>
<organism evidence="1 2">
    <name type="scientific">Pigmentiphaga humi</name>
    <dbReference type="NCBI Taxonomy" id="2478468"/>
    <lineage>
        <taxon>Bacteria</taxon>
        <taxon>Pseudomonadati</taxon>
        <taxon>Pseudomonadota</taxon>
        <taxon>Betaproteobacteria</taxon>
        <taxon>Burkholderiales</taxon>
        <taxon>Alcaligenaceae</taxon>
        <taxon>Pigmentiphaga</taxon>
    </lineage>
</organism>
<dbReference type="Proteomes" id="UP000277294">
    <property type="component" value="Unassembled WGS sequence"/>
</dbReference>
<sequence length="152" mass="16326">MLARGIALAATLSAAVFAAFLLDGAFLPISLLAAVGVGLAVAGQRSVRRSAWHAVAVDAGGNWMLSGAAGWRRFRPLRIWRSPLGWLTLQGELAPLPRQGQGPVRVTVTIWADSVEPQAWRMLRIAAAWTEQRGMGLLVSPQARDPRLENPA</sequence>
<dbReference type="OrthoDB" id="8685044at2"/>
<protein>
    <recommendedName>
        <fullName evidence="3">Toxin CptA</fullName>
    </recommendedName>
</protein>
<gene>
    <name evidence="1" type="ORF">PIGHUM_04203</name>
</gene>
<name>A0A3P4B743_9BURK</name>
<evidence type="ECO:0000313" key="1">
    <source>
        <dbReference type="EMBL" id="VCU72107.1"/>
    </source>
</evidence>
<dbReference type="RefSeq" id="WP_124081691.1">
    <property type="nucleotide sequence ID" value="NZ_UWPJ01000036.1"/>
</dbReference>
<dbReference type="EMBL" id="UWPJ01000036">
    <property type="protein sequence ID" value="VCU72107.1"/>
    <property type="molecule type" value="Genomic_DNA"/>
</dbReference>
<dbReference type="AlphaFoldDB" id="A0A3P4B743"/>
<reference evidence="1 2" key="1">
    <citation type="submission" date="2018-10" db="EMBL/GenBank/DDBJ databases">
        <authorList>
            <person name="Criscuolo A."/>
        </authorList>
    </citation>
    <scope>NUCLEOTIDE SEQUENCE [LARGE SCALE GENOMIC DNA]</scope>
    <source>
        <strain evidence="1">DnA1</strain>
    </source>
</reference>
<evidence type="ECO:0000313" key="2">
    <source>
        <dbReference type="Proteomes" id="UP000277294"/>
    </source>
</evidence>
<proteinExistence type="predicted"/>
<keyword evidence="2" id="KW-1185">Reference proteome</keyword>
<accession>A0A3P4B743</accession>